<evidence type="ECO:0000313" key="3">
    <source>
        <dbReference type="Proteomes" id="UP000003477"/>
    </source>
</evidence>
<protein>
    <submittedName>
        <fullName evidence="2">5-methyltetrahydropteroyltriglutamate--homocysteine methyltransferase</fullName>
        <ecNumber evidence="2">2.1.1.14</ecNumber>
    </submittedName>
</protein>
<dbReference type="InterPro" id="IPR012337">
    <property type="entry name" value="RNaseH-like_sf"/>
</dbReference>
<dbReference type="InterPro" id="IPR014737">
    <property type="entry name" value="Transposase_Tn5-like_C"/>
</dbReference>
<dbReference type="PATRIC" id="fig|423471.3.peg.5472"/>
<dbReference type="GO" id="GO:0004803">
    <property type="term" value="F:transposase activity"/>
    <property type="evidence" value="ECO:0007669"/>
    <property type="project" value="InterPro"/>
</dbReference>
<accession>G5JEL5</accession>
<gene>
    <name evidence="2" type="ORF">CWATWH0003_B202</name>
</gene>
<keyword evidence="2" id="KW-0808">Transferase</keyword>
<feature type="domain" description="Transposase IS4-like" evidence="1">
    <location>
        <begin position="184"/>
        <end position="281"/>
    </location>
</feature>
<dbReference type="Proteomes" id="UP000003477">
    <property type="component" value="Unassembled WGS sequence"/>
</dbReference>
<dbReference type="Pfam" id="PF01609">
    <property type="entry name" value="DDE_Tnp_1"/>
    <property type="match status" value="1"/>
</dbReference>
<dbReference type="GO" id="GO:0003677">
    <property type="term" value="F:DNA binding"/>
    <property type="evidence" value="ECO:0007669"/>
    <property type="project" value="InterPro"/>
</dbReference>
<dbReference type="InterPro" id="IPR002559">
    <property type="entry name" value="Transposase_11"/>
</dbReference>
<proteinExistence type="predicted"/>
<dbReference type="Gene3D" id="3.90.350.10">
    <property type="entry name" value="Transposase Inhibitor Protein From Tn5, Chain A, domain 1"/>
    <property type="match status" value="1"/>
</dbReference>
<dbReference type="SUPFAM" id="SSF53098">
    <property type="entry name" value="Ribonuclease H-like"/>
    <property type="match status" value="1"/>
</dbReference>
<dbReference type="EMBL" id="AESD01001044">
    <property type="protein sequence ID" value="EHJ09372.1"/>
    <property type="molecule type" value="Genomic_DNA"/>
</dbReference>
<dbReference type="InterPro" id="IPR047768">
    <property type="entry name" value="Tn5p-like"/>
</dbReference>
<dbReference type="PANTHER" id="PTHR37319:SF1">
    <property type="entry name" value="TRANSPOSASE TN5 DIMERISATION DOMAIN-CONTAINING PROTEIN"/>
    <property type="match status" value="1"/>
</dbReference>
<name>G5JEL5_CROWT</name>
<dbReference type="Gene3D" id="1.10.740.10">
    <property type="entry name" value="Transferase Inhibitor Protein From Tn5, Chain"/>
    <property type="match status" value="1"/>
</dbReference>
<comment type="caution">
    <text evidence="2">The sequence shown here is derived from an EMBL/GenBank/DDBJ whole genome shotgun (WGS) entry which is preliminary data.</text>
</comment>
<reference evidence="2 3" key="1">
    <citation type="journal article" date="2011" name="Front. Microbiol.">
        <title>Two Strains of Crocosphaera watsonii with Highly Conserved Genomes are Distinguished by Strain-Specific Features.</title>
        <authorList>
            <person name="Bench S.R."/>
            <person name="Ilikchyan I.N."/>
            <person name="Tripp H.J."/>
            <person name="Zehr J.P."/>
        </authorList>
    </citation>
    <scope>NUCLEOTIDE SEQUENCE [LARGE SCALE GENOMIC DNA]</scope>
    <source>
        <strain evidence="2 3">WH 0003</strain>
    </source>
</reference>
<keyword evidence="2" id="KW-0489">Methyltransferase</keyword>
<dbReference type="GO" id="GO:0006313">
    <property type="term" value="P:DNA transposition"/>
    <property type="evidence" value="ECO:0007669"/>
    <property type="project" value="InterPro"/>
</dbReference>
<dbReference type="AlphaFoldDB" id="G5JEL5"/>
<evidence type="ECO:0000313" key="2">
    <source>
        <dbReference type="EMBL" id="EHJ09372.1"/>
    </source>
</evidence>
<evidence type="ECO:0000259" key="1">
    <source>
        <dbReference type="Pfam" id="PF01609"/>
    </source>
</evidence>
<dbReference type="PANTHER" id="PTHR37319">
    <property type="entry name" value="TRANSPOSASE"/>
    <property type="match status" value="1"/>
</dbReference>
<sequence length="389" mass="45037">MTEPSHYQTANLVKNLPIILSVGDTSFLDYKNIKVKREEYGPTGNGGNGLILHTSLAVDPDCGQPLGILWEKVWKREKLEKGKKNKRTRTFYEKESYKWVEAIKNIPEFLQERKSIKLPKVIHVFDREGDISEVFEEVQNLEKAGLLVRATHNRSLEDAQNYLWGYVQKQPVQFSFQLDISPHETRKKRTGVFEVRFCPVKLRSPDRLKESDGFNVYAVYATEINVPEGEYPISWMLLTTEKVESISSAKTILRWYSYRWLIEEYHKILKSGCQVESYRLAGNSMEVLLGFLTTISADLLRMTYLHRTQPESPADEIFTSVQIKVLKAKSLSRKKPKSVDTIKDAIEAIARLGGYLEHRRKTPIGITVLWRGWLELMSLCEGWELRETF</sequence>
<dbReference type="GO" id="GO:0032259">
    <property type="term" value="P:methylation"/>
    <property type="evidence" value="ECO:0007669"/>
    <property type="project" value="UniProtKB-KW"/>
</dbReference>
<dbReference type="InterPro" id="IPR054836">
    <property type="entry name" value="Tn5_transposase"/>
</dbReference>
<dbReference type="EC" id="2.1.1.14" evidence="2"/>
<organism evidence="2 3">
    <name type="scientific">Crocosphaera watsonii WH 0003</name>
    <dbReference type="NCBI Taxonomy" id="423471"/>
    <lineage>
        <taxon>Bacteria</taxon>
        <taxon>Bacillati</taxon>
        <taxon>Cyanobacteriota</taxon>
        <taxon>Cyanophyceae</taxon>
        <taxon>Oscillatoriophycideae</taxon>
        <taxon>Chroococcales</taxon>
        <taxon>Aphanothecaceae</taxon>
        <taxon>Crocosphaera</taxon>
    </lineage>
</organism>
<dbReference type="NCBIfam" id="NF033590">
    <property type="entry name" value="transpos_IS4_3"/>
    <property type="match status" value="1"/>
</dbReference>
<dbReference type="GO" id="GO:0003871">
    <property type="term" value="F:5-methyltetrahydropteroyltriglutamate-homocysteine S-methyltransferase activity"/>
    <property type="evidence" value="ECO:0007669"/>
    <property type="project" value="UniProtKB-EC"/>
</dbReference>